<evidence type="ECO:0000313" key="1">
    <source>
        <dbReference type="EMBL" id="KAK9881248.1"/>
    </source>
</evidence>
<protein>
    <submittedName>
        <fullName evidence="1">Uncharacterized protein</fullName>
    </submittedName>
</protein>
<organism evidence="1 2">
    <name type="scientific">Henosepilachna vigintioctopunctata</name>
    <dbReference type="NCBI Taxonomy" id="420089"/>
    <lineage>
        <taxon>Eukaryota</taxon>
        <taxon>Metazoa</taxon>
        <taxon>Ecdysozoa</taxon>
        <taxon>Arthropoda</taxon>
        <taxon>Hexapoda</taxon>
        <taxon>Insecta</taxon>
        <taxon>Pterygota</taxon>
        <taxon>Neoptera</taxon>
        <taxon>Endopterygota</taxon>
        <taxon>Coleoptera</taxon>
        <taxon>Polyphaga</taxon>
        <taxon>Cucujiformia</taxon>
        <taxon>Coccinelloidea</taxon>
        <taxon>Coccinellidae</taxon>
        <taxon>Epilachninae</taxon>
        <taxon>Epilachnini</taxon>
        <taxon>Henosepilachna</taxon>
    </lineage>
</organism>
<dbReference type="Proteomes" id="UP001431783">
    <property type="component" value="Unassembled WGS sequence"/>
</dbReference>
<reference evidence="1 2" key="1">
    <citation type="submission" date="2023-03" db="EMBL/GenBank/DDBJ databases">
        <title>Genome insight into feeding habits of ladybird beetles.</title>
        <authorList>
            <person name="Li H.-S."/>
            <person name="Huang Y.-H."/>
            <person name="Pang H."/>
        </authorList>
    </citation>
    <scope>NUCLEOTIDE SEQUENCE [LARGE SCALE GENOMIC DNA]</scope>
    <source>
        <strain evidence="1">SYSU_2023b</strain>
        <tissue evidence="1">Whole body</tissue>
    </source>
</reference>
<dbReference type="AlphaFoldDB" id="A0AAW1UJ55"/>
<evidence type="ECO:0000313" key="2">
    <source>
        <dbReference type="Proteomes" id="UP001431783"/>
    </source>
</evidence>
<comment type="caution">
    <text evidence="1">The sequence shown here is derived from an EMBL/GenBank/DDBJ whole genome shotgun (WGS) entry which is preliminary data.</text>
</comment>
<gene>
    <name evidence="1" type="ORF">WA026_015366</name>
</gene>
<accession>A0AAW1UJ55</accession>
<keyword evidence="2" id="KW-1185">Reference proteome</keyword>
<name>A0AAW1UJ55_9CUCU</name>
<sequence length="134" mass="15360">MKVNFKSPNTPSICQPLNQAIIQNDEFYYGWLKLRIIRSNMVGVKSASELAESMSISYACHHIKAFLDKVSSATIRNYIKKTRFRITTTGEYSSILWCPEDSTINRYSIIKDSSTVKLQQIAQFLQQKKTVSRA</sequence>
<proteinExistence type="predicted"/>
<dbReference type="EMBL" id="JARQZJ010000068">
    <property type="protein sequence ID" value="KAK9881248.1"/>
    <property type="molecule type" value="Genomic_DNA"/>
</dbReference>